<organism evidence="1 2">
    <name type="scientific">Corynebacterium flavescens</name>
    <dbReference type="NCBI Taxonomy" id="28028"/>
    <lineage>
        <taxon>Bacteria</taxon>
        <taxon>Bacillati</taxon>
        <taxon>Actinomycetota</taxon>
        <taxon>Actinomycetes</taxon>
        <taxon>Mycobacteriales</taxon>
        <taxon>Corynebacteriaceae</taxon>
        <taxon>Corynebacterium</taxon>
    </lineage>
</organism>
<evidence type="ECO:0000313" key="1">
    <source>
        <dbReference type="EMBL" id="GEB98581.1"/>
    </source>
</evidence>
<reference evidence="1 2" key="1">
    <citation type="submission" date="2019-06" db="EMBL/GenBank/DDBJ databases">
        <title>Whole genome shotgun sequence of Corynebacterium flavescens NBRC 14136.</title>
        <authorList>
            <person name="Hosoyama A."/>
            <person name="Uohara A."/>
            <person name="Ohji S."/>
            <person name="Ichikawa N."/>
        </authorList>
    </citation>
    <scope>NUCLEOTIDE SEQUENCE [LARGE SCALE GENOMIC DNA]</scope>
    <source>
        <strain evidence="1 2">NBRC 14136</strain>
    </source>
</reference>
<accession>A0AB73B9W4</accession>
<dbReference type="Proteomes" id="UP000315353">
    <property type="component" value="Unassembled WGS sequence"/>
</dbReference>
<dbReference type="AlphaFoldDB" id="A0AB73B9W4"/>
<sequence>MAIVAAVISALNIPVDKGFKELEDEDNIEKTAEYREIHTVFEPVWGTRWFHYIFTFPRVECDGFISNCKWGRNKALVRNGGVPTVGFSYRFFDDRKLRCKSSPVEISSTSTVLEAKTSIINNSPMHIILH</sequence>
<dbReference type="EMBL" id="BJNB01000040">
    <property type="protein sequence ID" value="GEB98581.1"/>
    <property type="molecule type" value="Genomic_DNA"/>
</dbReference>
<proteinExistence type="predicted"/>
<dbReference type="GeneID" id="82881593"/>
<protein>
    <submittedName>
        <fullName evidence="1">Uncharacterized protein</fullName>
    </submittedName>
</protein>
<gene>
    <name evidence="1" type="ORF">CFL01nite_20760</name>
</gene>
<evidence type="ECO:0000313" key="2">
    <source>
        <dbReference type="Proteomes" id="UP000315353"/>
    </source>
</evidence>
<name>A0AB73B9W4_CORFL</name>
<comment type="caution">
    <text evidence="1">The sequence shown here is derived from an EMBL/GenBank/DDBJ whole genome shotgun (WGS) entry which is preliminary data.</text>
</comment>
<dbReference type="RefSeq" id="WP_141256045.1">
    <property type="nucleotide sequence ID" value="NZ_BJNB01000040.1"/>
</dbReference>